<dbReference type="Proteomes" id="UP000825051">
    <property type="component" value="Chromosome"/>
</dbReference>
<sequence length="78" mass="8426">MKSLPPPVTAASLMPEWIALVREIARREGHAVRAGAGNTIEVQSINTGVFHPIAMPTGATEFTTAAERDFVLEKITRP</sequence>
<dbReference type="EMBL" id="CP080507">
    <property type="protein sequence ID" value="QYM80253.1"/>
    <property type="molecule type" value="Genomic_DNA"/>
</dbReference>
<name>A0A8F9TYU8_9BACT</name>
<organism evidence="1 2">
    <name type="scientific">Horticoccus luteus</name>
    <dbReference type="NCBI Taxonomy" id="2862869"/>
    <lineage>
        <taxon>Bacteria</taxon>
        <taxon>Pseudomonadati</taxon>
        <taxon>Verrucomicrobiota</taxon>
        <taxon>Opitutia</taxon>
        <taxon>Opitutales</taxon>
        <taxon>Opitutaceae</taxon>
        <taxon>Horticoccus</taxon>
    </lineage>
</organism>
<accession>A0A8F9TYU8</accession>
<proteinExistence type="predicted"/>
<dbReference type="KEGG" id="ole:K0B96_06470"/>
<protein>
    <submittedName>
        <fullName evidence="1">Uncharacterized protein</fullName>
    </submittedName>
</protein>
<dbReference type="RefSeq" id="WP_220165172.1">
    <property type="nucleotide sequence ID" value="NZ_CP080507.1"/>
</dbReference>
<keyword evidence="2" id="KW-1185">Reference proteome</keyword>
<dbReference type="AlphaFoldDB" id="A0A8F9TYU8"/>
<evidence type="ECO:0000313" key="1">
    <source>
        <dbReference type="EMBL" id="QYM80253.1"/>
    </source>
</evidence>
<evidence type="ECO:0000313" key="2">
    <source>
        <dbReference type="Proteomes" id="UP000825051"/>
    </source>
</evidence>
<reference evidence="1" key="1">
    <citation type="submission" date="2021-08" db="EMBL/GenBank/DDBJ databases">
        <title>Genome of a novel bacterium of the phylum Verrucomicrobia, Oleiharenicola sp. KSB-15.</title>
        <authorList>
            <person name="Chung J.-H."/>
            <person name="Ahn J.-H."/>
            <person name="Yoon Y."/>
            <person name="Kim D.-Y."/>
            <person name="An S.-H."/>
            <person name="Park I."/>
            <person name="Yeon J."/>
        </authorList>
    </citation>
    <scope>NUCLEOTIDE SEQUENCE</scope>
    <source>
        <strain evidence="1">KSB-15</strain>
    </source>
</reference>
<gene>
    <name evidence="1" type="ORF">K0B96_06470</name>
</gene>